<evidence type="ECO:0008006" key="3">
    <source>
        <dbReference type="Google" id="ProtNLM"/>
    </source>
</evidence>
<proteinExistence type="predicted"/>
<protein>
    <recommendedName>
        <fullName evidence="3">ATP-binding protein</fullName>
    </recommendedName>
</protein>
<keyword evidence="2" id="KW-1185">Reference proteome</keyword>
<reference evidence="1 2" key="1">
    <citation type="submission" date="2020-09" db="EMBL/GenBank/DDBJ databases">
        <authorList>
            <person name="Kim M.K."/>
        </authorList>
    </citation>
    <scope>NUCLEOTIDE SEQUENCE [LARGE SCALE GENOMIC DNA]</scope>
    <source>
        <strain evidence="1 2">BT189</strain>
    </source>
</reference>
<dbReference type="EMBL" id="JACXAC010000003">
    <property type="protein sequence ID" value="MBD2722222.1"/>
    <property type="molecule type" value="Genomic_DNA"/>
</dbReference>
<evidence type="ECO:0000313" key="1">
    <source>
        <dbReference type="EMBL" id="MBD2722222.1"/>
    </source>
</evidence>
<organism evidence="1 2">
    <name type="scientific">Hymenobacter armeniacus</name>
    <dbReference type="NCBI Taxonomy" id="2771358"/>
    <lineage>
        <taxon>Bacteria</taxon>
        <taxon>Pseudomonadati</taxon>
        <taxon>Bacteroidota</taxon>
        <taxon>Cytophagia</taxon>
        <taxon>Cytophagales</taxon>
        <taxon>Hymenobacteraceae</taxon>
        <taxon>Hymenobacter</taxon>
    </lineage>
</organism>
<name>A0ABR8JUM6_9BACT</name>
<evidence type="ECO:0000313" key="2">
    <source>
        <dbReference type="Proteomes" id="UP000606003"/>
    </source>
</evidence>
<dbReference type="Proteomes" id="UP000606003">
    <property type="component" value="Unassembled WGS sequence"/>
</dbReference>
<gene>
    <name evidence="1" type="ORF">IC234_08790</name>
</gene>
<sequence length="1123" mass="124338">MLTSHAKQSVARLAAGLAPTSGMRAWRITGDYGSGKSSFALLLANLFSARRAELPPLLQAGLKGVPDTATPTGLPLLPILVTGSREPLGLAIARALEKALVALPDGTVPSKLLGKLRAAVQQGAVTDAQIIKWVQTSHALIVEQQVAQGVLLVLDEVGKFLEFAALHPERQDIYLLQGLAELAARSGATPLMIVVLLHQGISGYAESLTQNQQREWEKIAGRYEELTWHYPIEQVAELIANALNTQLAVAPFAALGRAKADMQDALRLRWYGPASRQPALADIAPRLYPLHPTVLPLLVRLFATFGQNERSLFSFLLGSEPFGLQDFVERTEGKVFFRVHDLFDYARYAFGQRLNLQSYRNHWKAIEGVISSYRGEDLLELNLLKTIGLLNVLNAEDLLATSEALELALRDCGDVKGTIQVLKNRHLLYYRGAAGGYSLWPHTSVNLESVYADAGRELGSIKKVASLIRERVEVRPLVARRHYIETGTLRFFEVVYTDADRLIELVGPSLTADGKIIVPLCETPEEEQRVIAFAQSPTGSHAQTLVAVPQPLQGLAAVLEEVRRWEWIQRNVPELQHDDYAREEVARQLTNAQQTLAEHVQRYVGMTNASLESGLRWFRNGELLPEVKTGRQVMALLSTVLDEVFHAAPRIHNELINRKVLSSAASGARGRLCEQLFDTPFEPYLGMDSSKTPPEMSMYLSVLKAGGLHQVNPGTGTWALTLPEEQVDAQRGRLLPAFARIREVLAETTDARVPATVVYEALRQAPYGVREGLIPLLLAIFSVINEQELAFYEDGSFIPRITGSNFFRLTKAPETFEIQFYPINGVRTELFQSLIHQLQLTGKHEERVDLLDVVKPLLSFMAGLPQYTLKTSRLAPHTKAVRAALLGARDPASLLFHDLPVACDLPPVLDESDQQGAQIALFAQELKAAVDELRGAHPGLLQWIREKLHTEFLLQGTFEEVRHILAPRAASVAAFVTEPRLKSFCLRLADTKLTETQWLESLGNLVCAMPPAKWRDADVHKYEQEIHHLVAQFGRVEAVVYNRSKYKGIAEGESVRIALTQPNGQERGQVIHLTPEEVDLATDLQDELAKLLRGQGRVGMAAASRVLWQLLAASEPVADAVEH</sequence>
<accession>A0ABR8JUM6</accession>
<comment type="caution">
    <text evidence="1">The sequence shown here is derived from an EMBL/GenBank/DDBJ whole genome shotgun (WGS) entry which is preliminary data.</text>
</comment>